<dbReference type="eggNOG" id="COG2801">
    <property type="taxonomic scope" value="Bacteria"/>
</dbReference>
<dbReference type="PANTHER" id="PTHR46889:SF4">
    <property type="entry name" value="TRANSPOSASE INSO FOR INSERTION SEQUENCE ELEMENT IS911B-RELATED"/>
    <property type="match status" value="1"/>
</dbReference>
<dbReference type="Pfam" id="PF13276">
    <property type="entry name" value="HTH_21"/>
    <property type="match status" value="1"/>
</dbReference>
<keyword evidence="1" id="KW-0472">Membrane</keyword>
<dbReference type="InterPro" id="IPR025948">
    <property type="entry name" value="HTH-like_dom"/>
</dbReference>
<name>L0RVV6_MYCC1</name>
<feature type="domain" description="HTH-like" evidence="2">
    <location>
        <begin position="186"/>
        <end position="238"/>
    </location>
</feature>
<accession>L0RVV6</accession>
<evidence type="ECO:0000256" key="1">
    <source>
        <dbReference type="SAM" id="Phobius"/>
    </source>
</evidence>
<dbReference type="InterPro" id="IPR050900">
    <property type="entry name" value="Transposase_IS3/IS150/IS904"/>
</dbReference>
<evidence type="ECO:0000313" key="3">
    <source>
        <dbReference type="EMBL" id="CCP24272.1"/>
    </source>
</evidence>
<dbReference type="PANTHER" id="PTHR46889">
    <property type="entry name" value="TRANSPOSASE INSF FOR INSERTION SEQUENCE IS3B-RELATED"/>
    <property type="match status" value="1"/>
</dbReference>
<dbReference type="AlphaFoldDB" id="L0RVV6"/>
<evidence type="ECO:0000313" key="4">
    <source>
        <dbReference type="Proteomes" id="UP000010466"/>
    </source>
</evidence>
<dbReference type="GO" id="GO:0003676">
    <property type="term" value="F:nucleic acid binding"/>
    <property type="evidence" value="ECO:0007669"/>
    <property type="project" value="InterPro"/>
</dbReference>
<organism evidence="3 4">
    <name type="scientific">Mycoplasmopsis cynos (strain C142)</name>
    <name type="common">Mycoplasma cynos</name>
    <dbReference type="NCBI Taxonomy" id="1246955"/>
    <lineage>
        <taxon>Bacteria</taxon>
        <taxon>Bacillati</taxon>
        <taxon>Mycoplasmatota</taxon>
        <taxon>Mycoplasmoidales</taxon>
        <taxon>Metamycoplasmataceae</taxon>
        <taxon>Mycoplasmopsis</taxon>
    </lineage>
</organism>
<dbReference type="HOGENOM" id="CLU_060517_0_0_14"/>
<dbReference type="Gene3D" id="3.30.420.10">
    <property type="entry name" value="Ribonuclease H-like superfamily/Ribonuclease H"/>
    <property type="match status" value="1"/>
</dbReference>
<sequence length="388" mass="46743">MNWKTGKNHSDTSEWFFHIFKRRIFMRHLKTEEWVKIFNAYDDFKNRKISKFEFEQISFSIRQNYWNKGSLKIMLRKRKMYNLNMNIQSVTGKACKKGKGVGRKKRKALDYTWIDTLKDDEKDAVIKYYYRIFSENNIDADIKNIKEIEKLSSSNKAKILLIARSTYYEKLKVKKIEKQKYIKHEEVIRQSFVDNKMRYGRRRLSKYLFLTYNIKVNPRTLGNYMKRLNLFTFVRRKKRQKEQKNTNVKFADLVQRDYNSRNNIIYATDVIYIPAPKDINQNHIYLSAIIDHKTKFVTYEISLNNDTELVLNNIKNTKFKNNFILHSDHGSAYSSIDYINKIKSLNGKISMSRIGNSLDNREIEYFFSILKSEIFPVYFVVFYYLLFN</sequence>
<feature type="transmembrane region" description="Helical" evidence="1">
    <location>
        <begin position="365"/>
        <end position="386"/>
    </location>
</feature>
<evidence type="ECO:0000259" key="2">
    <source>
        <dbReference type="Pfam" id="PF13276"/>
    </source>
</evidence>
<dbReference type="EMBL" id="HF559394">
    <property type="protein sequence ID" value="CCP24272.1"/>
    <property type="molecule type" value="Genomic_DNA"/>
</dbReference>
<dbReference type="KEGG" id="mcy:MCYN_0540"/>
<protein>
    <submittedName>
        <fullName evidence="3">Transposase for insertion element ISMmy2 D</fullName>
    </submittedName>
</protein>
<dbReference type="InterPro" id="IPR036397">
    <property type="entry name" value="RNaseH_sf"/>
</dbReference>
<keyword evidence="1" id="KW-0812">Transmembrane</keyword>
<dbReference type="Proteomes" id="UP000010466">
    <property type="component" value="Chromosome"/>
</dbReference>
<dbReference type="SUPFAM" id="SSF53098">
    <property type="entry name" value="Ribonuclease H-like"/>
    <property type="match status" value="1"/>
</dbReference>
<dbReference type="InterPro" id="IPR012337">
    <property type="entry name" value="RNaseH-like_sf"/>
</dbReference>
<reference evidence="4" key="1">
    <citation type="journal article" date="2013" name="Genome Announc.">
        <title>Complete genome sequence of Mycoplasma cynos strain C142.</title>
        <authorList>
            <person name="Walker C.A."/>
            <person name="Mannering S.A."/>
            <person name="Shields S."/>
            <person name="Blake D.P."/>
            <person name="Brownlie J."/>
        </authorList>
    </citation>
    <scope>NUCLEOTIDE SEQUENCE [LARGE SCALE GENOMIC DNA]</scope>
    <source>
        <strain evidence="4">C142</strain>
    </source>
</reference>
<keyword evidence="1" id="KW-1133">Transmembrane helix</keyword>
<dbReference type="PATRIC" id="fig|1246955.3.peg.489"/>
<proteinExistence type="predicted"/>
<gene>
    <name evidence="3" type="primary">MCYN0540</name>
    <name evidence="3" type="ordered locus">MCYN_0540</name>
</gene>
<keyword evidence="4" id="KW-1185">Reference proteome</keyword>